<sequence>MDMGVPGCITADPGGEEPPGGKKTWAMAPEDIQGLAQTDRELSSEGPRCEWCHRLSMRQDDGELLRIGCEQHCLAGVKGQSTDGIEIVVIGNGEISQFTQVHVPSPDGIHNEDVRGKTQGSTCSVPSSRPSPEIRASPAPSPSSPEPRKSNSLRASSESSSSSSSSGSRSVVMGSDWT</sequence>
<feature type="compositionally biased region" description="Low complexity" evidence="1">
    <location>
        <begin position="150"/>
        <end position="170"/>
    </location>
</feature>
<gene>
    <name evidence="2" type="ORF">F7725_020734</name>
</gene>
<keyword evidence="3" id="KW-1185">Reference proteome</keyword>
<protein>
    <submittedName>
        <fullName evidence="2">Uncharacterized protein</fullName>
    </submittedName>
</protein>
<dbReference type="Proteomes" id="UP000518266">
    <property type="component" value="Unassembled WGS sequence"/>
</dbReference>
<evidence type="ECO:0000313" key="2">
    <source>
        <dbReference type="EMBL" id="KAF3847706.1"/>
    </source>
</evidence>
<reference evidence="2 3" key="1">
    <citation type="submission" date="2020-03" db="EMBL/GenBank/DDBJ databases">
        <title>Dissostichus mawsoni Genome sequencing and assembly.</title>
        <authorList>
            <person name="Park H."/>
        </authorList>
    </citation>
    <scope>NUCLEOTIDE SEQUENCE [LARGE SCALE GENOMIC DNA]</scope>
    <source>
        <strain evidence="2">DM0001</strain>
        <tissue evidence="2">Muscle</tissue>
    </source>
</reference>
<organism evidence="2 3">
    <name type="scientific">Dissostichus mawsoni</name>
    <name type="common">Antarctic cod</name>
    <dbReference type="NCBI Taxonomy" id="36200"/>
    <lineage>
        <taxon>Eukaryota</taxon>
        <taxon>Metazoa</taxon>
        <taxon>Chordata</taxon>
        <taxon>Craniata</taxon>
        <taxon>Vertebrata</taxon>
        <taxon>Euteleostomi</taxon>
        <taxon>Actinopterygii</taxon>
        <taxon>Neopterygii</taxon>
        <taxon>Teleostei</taxon>
        <taxon>Neoteleostei</taxon>
        <taxon>Acanthomorphata</taxon>
        <taxon>Eupercaria</taxon>
        <taxon>Perciformes</taxon>
        <taxon>Notothenioidei</taxon>
        <taxon>Nototheniidae</taxon>
        <taxon>Dissostichus</taxon>
    </lineage>
</organism>
<accession>A0A7J5YE07</accession>
<dbReference type="AlphaFoldDB" id="A0A7J5YE07"/>
<name>A0A7J5YE07_DISMA</name>
<feature type="region of interest" description="Disordered" evidence="1">
    <location>
        <begin position="1"/>
        <end position="22"/>
    </location>
</feature>
<feature type="compositionally biased region" description="Low complexity" evidence="1">
    <location>
        <begin position="126"/>
        <end position="138"/>
    </location>
</feature>
<evidence type="ECO:0000256" key="1">
    <source>
        <dbReference type="SAM" id="MobiDB-lite"/>
    </source>
</evidence>
<dbReference type="EMBL" id="JAAKFY010000013">
    <property type="protein sequence ID" value="KAF3847706.1"/>
    <property type="molecule type" value="Genomic_DNA"/>
</dbReference>
<evidence type="ECO:0000313" key="3">
    <source>
        <dbReference type="Proteomes" id="UP000518266"/>
    </source>
</evidence>
<feature type="region of interest" description="Disordered" evidence="1">
    <location>
        <begin position="104"/>
        <end position="178"/>
    </location>
</feature>
<proteinExistence type="predicted"/>
<comment type="caution">
    <text evidence="2">The sequence shown here is derived from an EMBL/GenBank/DDBJ whole genome shotgun (WGS) entry which is preliminary data.</text>
</comment>